<feature type="region of interest" description="Disordered" evidence="1">
    <location>
        <begin position="386"/>
        <end position="419"/>
    </location>
</feature>
<protein>
    <submittedName>
        <fullName evidence="2">Uncharacterized protein</fullName>
    </submittedName>
</protein>
<feature type="compositionally biased region" description="Polar residues" evidence="1">
    <location>
        <begin position="271"/>
        <end position="284"/>
    </location>
</feature>
<evidence type="ECO:0000313" key="2">
    <source>
        <dbReference type="EMBL" id="KAF7422358.1"/>
    </source>
</evidence>
<dbReference type="VEuPathDB" id="FungiDB:PC9H_010514"/>
<feature type="region of interest" description="Disordered" evidence="1">
    <location>
        <begin position="225"/>
        <end position="244"/>
    </location>
</feature>
<dbReference type="EMBL" id="JACETU010000008">
    <property type="protein sequence ID" value="KAF7422358.1"/>
    <property type="molecule type" value="Genomic_DNA"/>
</dbReference>
<evidence type="ECO:0000256" key="1">
    <source>
        <dbReference type="SAM" id="MobiDB-lite"/>
    </source>
</evidence>
<organism evidence="2 3">
    <name type="scientific">Pleurotus ostreatus</name>
    <name type="common">Oyster mushroom</name>
    <name type="synonym">White-rot fungus</name>
    <dbReference type="NCBI Taxonomy" id="5322"/>
    <lineage>
        <taxon>Eukaryota</taxon>
        <taxon>Fungi</taxon>
        <taxon>Dikarya</taxon>
        <taxon>Basidiomycota</taxon>
        <taxon>Agaricomycotina</taxon>
        <taxon>Agaricomycetes</taxon>
        <taxon>Agaricomycetidae</taxon>
        <taxon>Agaricales</taxon>
        <taxon>Pleurotineae</taxon>
        <taxon>Pleurotaceae</taxon>
        <taxon>Pleurotus</taxon>
    </lineage>
</organism>
<evidence type="ECO:0000313" key="3">
    <source>
        <dbReference type="Proteomes" id="UP000623687"/>
    </source>
</evidence>
<dbReference type="Proteomes" id="UP000623687">
    <property type="component" value="Unassembled WGS sequence"/>
</dbReference>
<sequence length="508" mass="55838">MSIWDTDDADASPLGEGDIDAEFERRVLRDGRALAMGPDPALAPAQALIGDGWRQGPIETPHALGFRWEEGAPSYEDNLQNRQALVAGPEPVFAPAHALSSEGWGEGPIEMWHAFAPRWSELPVIKPHDGLESPGILHLHEGSAVAAERDARLCMTHDNSSGSLGAPPAIGTGITSNGISNVGLDNSVGDPYVPQWPSWQPLPGLHQGHWTEDDTRYNEQQAVHQFTPHRRQHRDGADSEQQQGLDTTYQLRVPASSLAHALDERFITFPSKQNGVSPKTSTISGGDPCSEATSASNRPSPPNSAMSASSPSGSSVNSERTRKQDADNKRGKETNEARARFKTLFPRAGTTLKSAEAAVLVCKHMKCERSVPWVADDVKGLGQLLKGEKAPTGASPEPKDENDDKEARQKRKKKEADRVRNEGWKRLTEELRQLFKQSETNLDAWQIGKYDRLSGRDQPNEPSPQLAYDFLVYGKERKVVPDLINIPYKRWRGECGLMNTSGPFFDEA</sequence>
<comment type="caution">
    <text evidence="2">The sequence shown here is derived from an EMBL/GenBank/DDBJ whole genome shotgun (WGS) entry which is preliminary data.</text>
</comment>
<proteinExistence type="predicted"/>
<reference evidence="2" key="1">
    <citation type="submission" date="2019-07" db="EMBL/GenBank/DDBJ databases">
        <authorList>
            <person name="Palmer J.M."/>
        </authorList>
    </citation>
    <scope>NUCLEOTIDE SEQUENCE</scope>
    <source>
        <strain evidence="2">PC9</strain>
    </source>
</reference>
<keyword evidence="3" id="KW-1185">Reference proteome</keyword>
<name>A0A8H6ZNW4_PLEOS</name>
<accession>A0A8H6ZNW4</accession>
<feature type="region of interest" description="Disordered" evidence="1">
    <location>
        <begin position="271"/>
        <end position="342"/>
    </location>
</feature>
<dbReference type="RefSeq" id="XP_036627390.1">
    <property type="nucleotide sequence ID" value="XM_036780007.1"/>
</dbReference>
<feature type="compositionally biased region" description="Low complexity" evidence="1">
    <location>
        <begin position="294"/>
        <end position="318"/>
    </location>
</feature>
<dbReference type="GeneID" id="59380332"/>
<feature type="compositionally biased region" description="Basic and acidic residues" evidence="1">
    <location>
        <begin position="319"/>
        <end position="339"/>
    </location>
</feature>
<gene>
    <name evidence="2" type="ORF">PC9H_010514</name>
</gene>
<dbReference type="AlphaFoldDB" id="A0A8H6ZNW4"/>